<proteinExistence type="predicted"/>
<dbReference type="RefSeq" id="WP_225269988.1">
    <property type="nucleotide sequence ID" value="NZ_CP084058.1"/>
</dbReference>
<dbReference type="EMBL" id="LT559118">
    <property type="protein sequence ID" value="SBO90564.1"/>
    <property type="molecule type" value="Genomic_DNA"/>
</dbReference>
<evidence type="ECO:0000313" key="1">
    <source>
        <dbReference type="EMBL" id="SBO90564.1"/>
    </source>
</evidence>
<reference evidence="1" key="1">
    <citation type="submission" date="2016-04" db="EMBL/GenBank/DDBJ databases">
        <authorList>
            <person name="Evans L.H."/>
            <person name="Alamgir A."/>
            <person name="Owens N."/>
            <person name="Weber N.D."/>
            <person name="Virtaneva K."/>
            <person name="Barbian K."/>
            <person name="Babar A."/>
            <person name="Rosenke K."/>
        </authorList>
    </citation>
    <scope>NUCLEOTIDE SEQUENCE</scope>
    <source>
        <strain evidence="1">Nono1</strain>
    </source>
</reference>
<accession>A0A1M4DVG2</accession>
<organism evidence="1">
    <name type="scientific">Nonomuraea gerenzanensis</name>
    <dbReference type="NCBI Taxonomy" id="93944"/>
    <lineage>
        <taxon>Bacteria</taxon>
        <taxon>Bacillati</taxon>
        <taxon>Actinomycetota</taxon>
        <taxon>Actinomycetes</taxon>
        <taxon>Streptosporangiales</taxon>
        <taxon>Streptosporangiaceae</taxon>
        <taxon>Nonomuraea</taxon>
    </lineage>
</organism>
<sequence>MESEFGGIHDYLNPIVMATYRIPVKPISTRDWQGQTQTLSNVSIYFPSDARFDYEKPDENNPGLFLRIRGKEWFIDGDPETWKFGGLPHIKVNAKRESTGP</sequence>
<gene>
    <name evidence="1" type="ORF">BN4615_P78</name>
</gene>
<protein>
    <submittedName>
        <fullName evidence="1">Uncharacterized protein</fullName>
    </submittedName>
</protein>
<dbReference type="AlphaFoldDB" id="A0A1M4DVG2"/>
<name>A0A1M4DVG2_9ACTN</name>